<sequence>MDIMLSEELHAVQLLTRVPYGRVATSMRAMPFVAPACHVVTEGTILLRMHAGLGYHRACGGGVVAYGADNFGSAAAEQWSVQFTGTVEIVEPTDAEVELFDSRPLAIDGQPFDPIYMRFMPQLAAVHTVEYFPERRGQYVA</sequence>
<protein>
    <submittedName>
        <fullName evidence="1">Pyridoxamine 5'-phosphate oxidase family protein</fullName>
    </submittedName>
</protein>
<dbReference type="SUPFAM" id="SSF50475">
    <property type="entry name" value="FMN-binding split barrel"/>
    <property type="match status" value="1"/>
</dbReference>
<dbReference type="InterPro" id="IPR012349">
    <property type="entry name" value="Split_barrel_FMN-bd"/>
</dbReference>
<evidence type="ECO:0000313" key="2">
    <source>
        <dbReference type="Proteomes" id="UP001501371"/>
    </source>
</evidence>
<dbReference type="EMBL" id="BAAAKV010000100">
    <property type="protein sequence ID" value="GAA1199291.1"/>
    <property type="molecule type" value="Genomic_DNA"/>
</dbReference>
<proteinExistence type="predicted"/>
<organism evidence="1 2">
    <name type="scientific">Streptomyces hebeiensis</name>
    <dbReference type="NCBI Taxonomy" id="229486"/>
    <lineage>
        <taxon>Bacteria</taxon>
        <taxon>Bacillati</taxon>
        <taxon>Actinomycetota</taxon>
        <taxon>Actinomycetes</taxon>
        <taxon>Kitasatosporales</taxon>
        <taxon>Streptomycetaceae</taxon>
        <taxon>Streptomyces</taxon>
    </lineage>
</organism>
<evidence type="ECO:0000313" key="1">
    <source>
        <dbReference type="EMBL" id="GAA1199291.1"/>
    </source>
</evidence>
<gene>
    <name evidence="1" type="ORF">GCM10009654_64830</name>
</gene>
<keyword evidence="2" id="KW-1185">Reference proteome</keyword>
<name>A0ABN1V8L4_9ACTN</name>
<comment type="caution">
    <text evidence="1">The sequence shown here is derived from an EMBL/GenBank/DDBJ whole genome shotgun (WGS) entry which is preliminary data.</text>
</comment>
<accession>A0ABN1V8L4</accession>
<reference evidence="1 2" key="1">
    <citation type="journal article" date="2019" name="Int. J. Syst. Evol. Microbiol.">
        <title>The Global Catalogue of Microorganisms (GCM) 10K type strain sequencing project: providing services to taxonomists for standard genome sequencing and annotation.</title>
        <authorList>
            <consortium name="The Broad Institute Genomics Platform"/>
            <consortium name="The Broad Institute Genome Sequencing Center for Infectious Disease"/>
            <person name="Wu L."/>
            <person name="Ma J."/>
        </authorList>
    </citation>
    <scope>NUCLEOTIDE SEQUENCE [LARGE SCALE GENOMIC DNA]</scope>
    <source>
        <strain evidence="1 2">JCM 12696</strain>
    </source>
</reference>
<dbReference type="Pfam" id="PF12900">
    <property type="entry name" value="Pyridox_ox_2"/>
    <property type="match status" value="1"/>
</dbReference>
<dbReference type="Gene3D" id="2.30.110.10">
    <property type="entry name" value="Electron Transport, Fmn-binding Protein, Chain A"/>
    <property type="match status" value="1"/>
</dbReference>
<dbReference type="Proteomes" id="UP001501371">
    <property type="component" value="Unassembled WGS sequence"/>
</dbReference>
<dbReference type="InterPro" id="IPR024747">
    <property type="entry name" value="Pyridox_Oxase-rel"/>
</dbReference>